<dbReference type="Pfam" id="PF13344">
    <property type="entry name" value="Hydrolase_6"/>
    <property type="match status" value="1"/>
</dbReference>
<sequence length="334" mass="34884">MTLLTSTEPLHSVYDAALFDLDGVVYLGPDVIPAAPDAVAAARAAGMRVAFVTNNASRTPASIAERLTWMGVQADAADVVTAAQAAARLVAERFAPGSPVLVVGDTGLRQAVREQGLRPVTTVYDKPVAVVQGYSPRMGLDLVVEGALAVAAGALFVASNGDATAPLGRGIQPGNGSFARVIAYATKHEPIVAGKPERPLHEEGVNRTGATNPLVVGDRLDTDIEGATRRGAHSLLVLSGVTTPVELMLAPPEHRPSYLSYDLDGINESHPPTVVEHGRARCGSWQAQSNDGHLELEGSGERLDALRALCAAAWTSTRTVSPDSAQKAVDQLGW</sequence>
<evidence type="ECO:0000259" key="1">
    <source>
        <dbReference type="Pfam" id="PF18407"/>
    </source>
</evidence>
<name>A0A9W6UHY9_9ACTN</name>
<evidence type="ECO:0000313" key="2">
    <source>
        <dbReference type="EMBL" id="GLU49381.1"/>
    </source>
</evidence>
<dbReference type="InterPro" id="IPR036412">
    <property type="entry name" value="HAD-like_sf"/>
</dbReference>
<dbReference type="EMBL" id="BSQG01000007">
    <property type="protein sequence ID" value="GLU49381.1"/>
    <property type="molecule type" value="Genomic_DNA"/>
</dbReference>
<evidence type="ECO:0000313" key="3">
    <source>
        <dbReference type="Proteomes" id="UP001165092"/>
    </source>
</evidence>
<dbReference type="InterPro" id="IPR023214">
    <property type="entry name" value="HAD_sf"/>
</dbReference>
<comment type="caution">
    <text evidence="2">The sequence shown here is derived from an EMBL/GenBank/DDBJ whole genome shotgun (WGS) entry which is preliminary data.</text>
</comment>
<accession>A0A9W6UHY9</accession>
<dbReference type="GO" id="GO:0005737">
    <property type="term" value="C:cytoplasm"/>
    <property type="evidence" value="ECO:0007669"/>
    <property type="project" value="TreeGrafter"/>
</dbReference>
<gene>
    <name evidence="2" type="ORF">Nans01_37320</name>
</gene>
<dbReference type="RefSeq" id="WP_285760878.1">
    <property type="nucleotide sequence ID" value="NZ_BSQG01000007.1"/>
</dbReference>
<dbReference type="Gene3D" id="3.40.50.1000">
    <property type="entry name" value="HAD superfamily/HAD-like"/>
    <property type="match status" value="2"/>
</dbReference>
<dbReference type="Pfam" id="PF13242">
    <property type="entry name" value="Hydrolase_like"/>
    <property type="match status" value="1"/>
</dbReference>
<dbReference type="Pfam" id="PF18407">
    <property type="entry name" value="GNAT_like"/>
    <property type="match status" value="1"/>
</dbReference>
<dbReference type="Proteomes" id="UP001165092">
    <property type="component" value="Unassembled WGS sequence"/>
</dbReference>
<dbReference type="NCBIfam" id="TIGR01460">
    <property type="entry name" value="HAD-SF-IIA"/>
    <property type="match status" value="1"/>
</dbReference>
<protein>
    <submittedName>
        <fullName evidence="2">Haloacid dehalogenase</fullName>
    </submittedName>
</protein>
<dbReference type="SUPFAM" id="SSF56784">
    <property type="entry name" value="HAD-like"/>
    <property type="match status" value="1"/>
</dbReference>
<keyword evidence="3" id="KW-1185">Reference proteome</keyword>
<proteinExistence type="predicted"/>
<dbReference type="InterPro" id="IPR006357">
    <property type="entry name" value="HAD-SF_hydro_IIA"/>
</dbReference>
<feature type="domain" description="GCN5-related N-acetyltransferase-like" evidence="1">
    <location>
        <begin position="282"/>
        <end position="334"/>
    </location>
</feature>
<dbReference type="InterPro" id="IPR041065">
    <property type="entry name" value="GNAT-like"/>
</dbReference>
<dbReference type="PANTHER" id="PTHR19288:SF95">
    <property type="entry name" value="D-GLYCEROL 3-PHOSPHATE PHOSPHATASE"/>
    <property type="match status" value="1"/>
</dbReference>
<dbReference type="AlphaFoldDB" id="A0A9W6UHY9"/>
<reference evidence="2" key="1">
    <citation type="submission" date="2023-02" db="EMBL/GenBank/DDBJ databases">
        <title>Nocardiopsis ansamitocini NBRC 112285.</title>
        <authorList>
            <person name="Ichikawa N."/>
            <person name="Sato H."/>
            <person name="Tonouchi N."/>
        </authorList>
    </citation>
    <scope>NUCLEOTIDE SEQUENCE</scope>
    <source>
        <strain evidence="2">NBRC 112285</strain>
    </source>
</reference>
<dbReference type="PANTHER" id="PTHR19288">
    <property type="entry name" value="4-NITROPHENYLPHOSPHATASE-RELATED"/>
    <property type="match status" value="1"/>
</dbReference>
<dbReference type="GO" id="GO:0016791">
    <property type="term" value="F:phosphatase activity"/>
    <property type="evidence" value="ECO:0007669"/>
    <property type="project" value="TreeGrafter"/>
</dbReference>
<organism evidence="2 3">
    <name type="scientific">Nocardiopsis ansamitocini</name>
    <dbReference type="NCBI Taxonomy" id="1670832"/>
    <lineage>
        <taxon>Bacteria</taxon>
        <taxon>Bacillati</taxon>
        <taxon>Actinomycetota</taxon>
        <taxon>Actinomycetes</taxon>
        <taxon>Streptosporangiales</taxon>
        <taxon>Nocardiopsidaceae</taxon>
        <taxon>Nocardiopsis</taxon>
    </lineage>
</organism>